<keyword evidence="2" id="KW-1185">Reference proteome</keyword>
<comment type="caution">
    <text evidence="1">The sequence shown here is derived from an EMBL/GenBank/DDBJ whole genome shotgun (WGS) entry which is preliminary data.</text>
</comment>
<gene>
    <name evidence="1" type="ORF">MRB53_031286</name>
</gene>
<evidence type="ECO:0000313" key="2">
    <source>
        <dbReference type="Proteomes" id="UP001234297"/>
    </source>
</evidence>
<dbReference type="Proteomes" id="UP001234297">
    <property type="component" value="Chromosome 10"/>
</dbReference>
<protein>
    <submittedName>
        <fullName evidence="1">Uncharacterized protein</fullName>
    </submittedName>
</protein>
<accession>A0ACC2KPQ1</accession>
<dbReference type="EMBL" id="CM056818">
    <property type="protein sequence ID" value="KAJ8622757.1"/>
    <property type="molecule type" value="Genomic_DNA"/>
</dbReference>
<sequence>MGEQTSIWPSMVSDLKDGNNNNFNKKGSQGHSNSKGCGFTQFGQQPNHGNNSQNFQGDNSFSKQNYNVLANKNERPNQPRQERQKGAICQIYNKPNHTVLRRWNRFYQIYQPKDTSLALAAMTLADHQDNAWFLDTGASATFKRATNSTSSLKTTYCGPQSITTATIIIPLPQVVDDPNSIGTSDFTTVPAAVPELEQSQPIEIESSQAVEIESSQPTIVHVNGSNLLQPSNISLDDNTSLFDEHIEETVSLTPPATSNTNEGSSCES</sequence>
<organism evidence="1 2">
    <name type="scientific">Persea americana</name>
    <name type="common">Avocado</name>
    <dbReference type="NCBI Taxonomy" id="3435"/>
    <lineage>
        <taxon>Eukaryota</taxon>
        <taxon>Viridiplantae</taxon>
        <taxon>Streptophyta</taxon>
        <taxon>Embryophyta</taxon>
        <taxon>Tracheophyta</taxon>
        <taxon>Spermatophyta</taxon>
        <taxon>Magnoliopsida</taxon>
        <taxon>Magnoliidae</taxon>
        <taxon>Laurales</taxon>
        <taxon>Lauraceae</taxon>
        <taxon>Persea</taxon>
    </lineage>
</organism>
<proteinExistence type="predicted"/>
<reference evidence="1 2" key="1">
    <citation type="journal article" date="2022" name="Hortic Res">
        <title>A haplotype resolved chromosomal level avocado genome allows analysis of novel avocado genes.</title>
        <authorList>
            <person name="Nath O."/>
            <person name="Fletcher S.J."/>
            <person name="Hayward A."/>
            <person name="Shaw L.M."/>
            <person name="Masouleh A.K."/>
            <person name="Furtado A."/>
            <person name="Henry R.J."/>
            <person name="Mitter N."/>
        </authorList>
    </citation>
    <scope>NUCLEOTIDE SEQUENCE [LARGE SCALE GENOMIC DNA]</scope>
    <source>
        <strain evidence="2">cv. Hass</strain>
    </source>
</reference>
<name>A0ACC2KPQ1_PERAE</name>
<evidence type="ECO:0000313" key="1">
    <source>
        <dbReference type="EMBL" id="KAJ8622757.1"/>
    </source>
</evidence>